<protein>
    <submittedName>
        <fullName evidence="4">1-hydroxycarotenoid 3,4-desaturase</fullName>
    </submittedName>
</protein>
<dbReference type="EMBL" id="FOSQ01000001">
    <property type="protein sequence ID" value="SFK20379.1"/>
    <property type="molecule type" value="Genomic_DNA"/>
</dbReference>
<dbReference type="InterPro" id="IPR002937">
    <property type="entry name" value="Amino_oxidase"/>
</dbReference>
<dbReference type="Pfam" id="PF01593">
    <property type="entry name" value="Amino_oxidase"/>
    <property type="match status" value="1"/>
</dbReference>
<evidence type="ECO:0000256" key="2">
    <source>
        <dbReference type="ARBA" id="ARBA00023002"/>
    </source>
</evidence>
<dbReference type="GO" id="GO:0016491">
    <property type="term" value="F:oxidoreductase activity"/>
    <property type="evidence" value="ECO:0007669"/>
    <property type="project" value="UniProtKB-KW"/>
</dbReference>
<dbReference type="PANTHER" id="PTHR43734">
    <property type="entry name" value="PHYTOENE DESATURASE"/>
    <property type="match status" value="1"/>
</dbReference>
<feature type="domain" description="Amine oxidase" evidence="3">
    <location>
        <begin position="16"/>
        <end position="306"/>
    </location>
</feature>
<name>A0A1I3XLZ6_9PROT</name>
<dbReference type="SUPFAM" id="SSF51905">
    <property type="entry name" value="FAD/NAD(P)-binding domain"/>
    <property type="match status" value="1"/>
</dbReference>
<comment type="similarity">
    <text evidence="1">Belongs to the carotenoid/retinoid oxidoreductase family.</text>
</comment>
<keyword evidence="5" id="KW-1185">Reference proteome</keyword>
<proteinExistence type="inferred from homology"/>
<evidence type="ECO:0000259" key="3">
    <source>
        <dbReference type="Pfam" id="PF01593"/>
    </source>
</evidence>
<organism evidence="4 5">
    <name type="scientific">Falsiroseomonas stagni DSM 19981</name>
    <dbReference type="NCBI Taxonomy" id="1123062"/>
    <lineage>
        <taxon>Bacteria</taxon>
        <taxon>Pseudomonadati</taxon>
        <taxon>Pseudomonadota</taxon>
        <taxon>Alphaproteobacteria</taxon>
        <taxon>Acetobacterales</taxon>
        <taxon>Roseomonadaceae</taxon>
        <taxon>Falsiroseomonas</taxon>
    </lineage>
</organism>
<dbReference type="RefSeq" id="WP_092954843.1">
    <property type="nucleotide sequence ID" value="NZ_FOSQ01000001.1"/>
</dbReference>
<gene>
    <name evidence="4" type="ORF">SAMN02745775_101438</name>
</gene>
<dbReference type="STRING" id="1123062.SAMN02745775_101438"/>
<reference evidence="4 5" key="1">
    <citation type="submission" date="2016-10" db="EMBL/GenBank/DDBJ databases">
        <authorList>
            <person name="de Groot N.N."/>
        </authorList>
    </citation>
    <scope>NUCLEOTIDE SEQUENCE [LARGE SCALE GENOMIC DNA]</scope>
    <source>
        <strain evidence="4 5">DSM 19981</strain>
    </source>
</reference>
<dbReference type="AlphaFoldDB" id="A0A1I3XLZ6"/>
<keyword evidence="2" id="KW-0560">Oxidoreductase</keyword>
<evidence type="ECO:0000256" key="1">
    <source>
        <dbReference type="ARBA" id="ARBA00006046"/>
    </source>
</evidence>
<sequence>MRGPNQRIVGIIGAGIGGLAAAITLAAAGRPVVVVERGAVPGGKVAAARVGGLAVDAGPGALSLRPVFDQLFAAADTTLDQQLHLTRLPLLGRHVWPDGRMLDLPADSAAAEQAIGAFAGPAAARGYRDFMARAAKCWAALEKPFLTVQRPGALALGAQAGMRGLLGTSPFGTLWDALGEHFADPRLRQVFSRLSTYVGTSPFVAPATLMLVAQVEAGGLWAIEGGMARLPEALARVAAAKGVQFRLGADVAGLRVSAGRIAGVTLRDGEAIDFDQVILNADPATLAAGYFGAAAARAVPPMPPAKRSFSGIGWAMAGRAEGLDLPRLTVFHAPDAAAELAALTYRGRMPDQPSVTLWAQGRHGVQPAPGGAEGLLALVSAPARADSRRLDQAALAAAEQAAFGAMARAGLTITRDATAVMTPDDYEALSPGTGGALFGPAVQGWQAIFSRPAARTALPGLFLAGGATHPGAGLAMAAISGRLAAEAAMAERI</sequence>
<dbReference type="PANTHER" id="PTHR43734:SF7">
    <property type="entry name" value="4,4'-DIAPONEUROSPORENE OXYGENASE"/>
    <property type="match status" value="1"/>
</dbReference>
<dbReference type="Gene3D" id="3.50.50.60">
    <property type="entry name" value="FAD/NAD(P)-binding domain"/>
    <property type="match status" value="2"/>
</dbReference>
<accession>A0A1I3XLZ6</accession>
<evidence type="ECO:0000313" key="5">
    <source>
        <dbReference type="Proteomes" id="UP000199473"/>
    </source>
</evidence>
<dbReference type="InterPro" id="IPR036188">
    <property type="entry name" value="FAD/NAD-bd_sf"/>
</dbReference>
<dbReference type="Proteomes" id="UP000199473">
    <property type="component" value="Unassembled WGS sequence"/>
</dbReference>
<dbReference type="OrthoDB" id="9774675at2"/>
<evidence type="ECO:0000313" key="4">
    <source>
        <dbReference type="EMBL" id="SFK20379.1"/>
    </source>
</evidence>